<evidence type="ECO:0000313" key="3">
    <source>
        <dbReference type="Proteomes" id="UP000324800"/>
    </source>
</evidence>
<feature type="compositionally biased region" description="Low complexity" evidence="1">
    <location>
        <begin position="14"/>
        <end position="25"/>
    </location>
</feature>
<evidence type="ECO:0000256" key="1">
    <source>
        <dbReference type="SAM" id="MobiDB-lite"/>
    </source>
</evidence>
<dbReference type="Proteomes" id="UP000324800">
    <property type="component" value="Unassembled WGS sequence"/>
</dbReference>
<comment type="caution">
    <text evidence="2">The sequence shown here is derived from an EMBL/GenBank/DDBJ whole genome shotgun (WGS) entry which is preliminary data.</text>
</comment>
<dbReference type="AlphaFoldDB" id="A0A5J4UWS2"/>
<accession>A0A5J4UWS2</accession>
<feature type="region of interest" description="Disordered" evidence="1">
    <location>
        <begin position="1"/>
        <end position="30"/>
    </location>
</feature>
<name>A0A5J4UWS2_9EUKA</name>
<sequence length="118" mass="13931">MANHRDDEDDDDNQQINQQNRNQADYGEQNAQANLNALSDWLNVLMGRPRDSSNLIRAQQQRDATTKLFEHYSGSKAFDLNKMNERATKHERQLLFQRGEQMLDSLIQQGRRIPKYRR</sequence>
<proteinExistence type="predicted"/>
<organism evidence="2 3">
    <name type="scientific">Streblomastix strix</name>
    <dbReference type="NCBI Taxonomy" id="222440"/>
    <lineage>
        <taxon>Eukaryota</taxon>
        <taxon>Metamonada</taxon>
        <taxon>Preaxostyla</taxon>
        <taxon>Oxymonadida</taxon>
        <taxon>Streblomastigidae</taxon>
        <taxon>Streblomastix</taxon>
    </lineage>
</organism>
<reference evidence="2 3" key="1">
    <citation type="submission" date="2019-03" db="EMBL/GenBank/DDBJ databases">
        <title>Single cell metagenomics reveals metabolic interactions within the superorganism composed of flagellate Streblomastix strix and complex community of Bacteroidetes bacteria on its surface.</title>
        <authorList>
            <person name="Treitli S.C."/>
            <person name="Kolisko M."/>
            <person name="Husnik F."/>
            <person name="Keeling P."/>
            <person name="Hampl V."/>
        </authorList>
    </citation>
    <scope>NUCLEOTIDE SEQUENCE [LARGE SCALE GENOMIC DNA]</scope>
    <source>
        <strain evidence="2">ST1C</strain>
    </source>
</reference>
<dbReference type="EMBL" id="SNRW01011907">
    <property type="protein sequence ID" value="KAA6374532.1"/>
    <property type="molecule type" value="Genomic_DNA"/>
</dbReference>
<protein>
    <submittedName>
        <fullName evidence="2">Uncharacterized protein</fullName>
    </submittedName>
</protein>
<evidence type="ECO:0000313" key="2">
    <source>
        <dbReference type="EMBL" id="KAA6374532.1"/>
    </source>
</evidence>
<gene>
    <name evidence="2" type="ORF">EZS28_029941</name>
</gene>